<comment type="similarity">
    <text evidence="2">Belongs to the IL-17 family.</text>
</comment>
<dbReference type="PRINTS" id="PR01932">
    <property type="entry name" value="INTRLEUKIN17"/>
</dbReference>
<name>A0A9L0TCW5_HORSE</name>
<dbReference type="GO" id="GO:0016525">
    <property type="term" value="P:negative regulation of angiogenesis"/>
    <property type="evidence" value="ECO:0007669"/>
    <property type="project" value="Ensembl"/>
</dbReference>
<dbReference type="GO" id="GO:0019955">
    <property type="term" value="F:cytokine binding"/>
    <property type="evidence" value="ECO:0007669"/>
    <property type="project" value="Ensembl"/>
</dbReference>
<dbReference type="Proteomes" id="UP000002281">
    <property type="component" value="Chromosome 20"/>
</dbReference>
<dbReference type="GeneTree" id="ENSGT00940000156618"/>
<dbReference type="GO" id="GO:0002225">
    <property type="term" value="P:positive regulation of antimicrobial peptide production"/>
    <property type="evidence" value="ECO:0007669"/>
    <property type="project" value="Ensembl"/>
</dbReference>
<dbReference type="GO" id="GO:0005125">
    <property type="term" value="F:cytokine activity"/>
    <property type="evidence" value="ECO:0007669"/>
    <property type="project" value="UniProtKB-KW"/>
</dbReference>
<keyword evidence="10" id="KW-0472">Membrane</keyword>
<sequence>MDATSVSVPKAWALPPSASLGFPLSFVKSLLLLILGLALLKEVAARTNPKAASCPPLEEDFVRVDIRIFSQNKGISSLHDIHNRSSSPWVYTVSRDPNRFPSEIAEAHCRYLGCIDAQGKEDHSRNSVPIQQEFLVLQRESKGCPGSFRLEKVRMTVGCTCVTPIVREINA</sequence>
<keyword evidence="10" id="KW-1133">Transmembrane helix</keyword>
<evidence type="ECO:0000256" key="2">
    <source>
        <dbReference type="ARBA" id="ARBA00007236"/>
    </source>
</evidence>
<evidence type="ECO:0000256" key="3">
    <source>
        <dbReference type="ARBA" id="ARBA00022514"/>
    </source>
</evidence>
<keyword evidence="4" id="KW-0964">Secreted</keyword>
<evidence type="ECO:0000256" key="1">
    <source>
        <dbReference type="ARBA" id="ARBA00004613"/>
    </source>
</evidence>
<dbReference type="GO" id="GO:0046982">
    <property type="term" value="F:protein heterodimerization activity"/>
    <property type="evidence" value="ECO:0007669"/>
    <property type="project" value="Ensembl"/>
</dbReference>
<dbReference type="FunFam" id="2.10.90.10:FF:000038">
    <property type="entry name" value="Interleukin-17A"/>
    <property type="match status" value="1"/>
</dbReference>
<accession>A0A9L0TCW5</accession>
<evidence type="ECO:0000256" key="8">
    <source>
        <dbReference type="ARBA" id="ARBA00065872"/>
    </source>
</evidence>
<dbReference type="GO" id="GO:0045944">
    <property type="term" value="P:positive regulation of transcription by RNA polymerase II"/>
    <property type="evidence" value="ECO:0007669"/>
    <property type="project" value="Ensembl"/>
</dbReference>
<reference evidence="11 12" key="1">
    <citation type="journal article" date="2009" name="Science">
        <title>Genome sequence, comparative analysis, and population genetics of the domestic horse.</title>
        <authorList>
            <consortium name="Broad Institute Genome Sequencing Platform"/>
            <consortium name="Broad Institute Whole Genome Assembly Team"/>
            <person name="Wade C.M."/>
            <person name="Giulotto E."/>
            <person name="Sigurdsson S."/>
            <person name="Zoli M."/>
            <person name="Gnerre S."/>
            <person name="Imsland F."/>
            <person name="Lear T.L."/>
            <person name="Adelson D.L."/>
            <person name="Bailey E."/>
            <person name="Bellone R.R."/>
            <person name="Bloecker H."/>
            <person name="Distl O."/>
            <person name="Edgar R.C."/>
            <person name="Garber M."/>
            <person name="Leeb T."/>
            <person name="Mauceli E."/>
            <person name="MacLeod J.N."/>
            <person name="Penedo M.C.T."/>
            <person name="Raison J.M."/>
            <person name="Sharpe T."/>
            <person name="Vogel J."/>
            <person name="Andersson L."/>
            <person name="Antczak D.F."/>
            <person name="Biagi T."/>
            <person name="Binns M.M."/>
            <person name="Chowdhary B.P."/>
            <person name="Coleman S.J."/>
            <person name="Della Valle G."/>
            <person name="Fryc S."/>
            <person name="Guerin G."/>
            <person name="Hasegawa T."/>
            <person name="Hill E.W."/>
            <person name="Jurka J."/>
            <person name="Kiialainen A."/>
            <person name="Lindgren G."/>
            <person name="Liu J."/>
            <person name="Magnani E."/>
            <person name="Mickelson J.R."/>
            <person name="Murray J."/>
            <person name="Nergadze S.G."/>
            <person name="Onofrio R."/>
            <person name="Pedroni S."/>
            <person name="Piras M.F."/>
            <person name="Raudsepp T."/>
            <person name="Rocchi M."/>
            <person name="Roeed K.H."/>
            <person name="Ryder O.A."/>
            <person name="Searle S."/>
            <person name="Skow L."/>
            <person name="Swinburne J.E."/>
            <person name="Syvaenen A.C."/>
            <person name="Tozaki T."/>
            <person name="Valberg S.J."/>
            <person name="Vaudin M."/>
            <person name="White J.R."/>
            <person name="Zody M.C."/>
            <person name="Lander E.S."/>
            <person name="Lindblad-Toh K."/>
        </authorList>
    </citation>
    <scope>NUCLEOTIDE SEQUENCE [LARGE SCALE GENOMIC DNA]</scope>
    <source>
        <strain evidence="11 12">Thoroughbred</strain>
    </source>
</reference>
<evidence type="ECO:0000256" key="4">
    <source>
        <dbReference type="ARBA" id="ARBA00022525"/>
    </source>
</evidence>
<evidence type="ECO:0000313" key="11">
    <source>
        <dbReference type="Ensembl" id="ENSECAP00000084942.1"/>
    </source>
</evidence>
<dbReference type="GO" id="GO:0017015">
    <property type="term" value="P:regulation of transforming growth factor beta receptor signaling pathway"/>
    <property type="evidence" value="ECO:0007669"/>
    <property type="project" value="Ensembl"/>
</dbReference>
<dbReference type="GO" id="GO:0006954">
    <property type="term" value="P:inflammatory response"/>
    <property type="evidence" value="ECO:0007669"/>
    <property type="project" value="InterPro"/>
</dbReference>
<reference evidence="11" key="3">
    <citation type="submission" date="2025-09" db="UniProtKB">
        <authorList>
            <consortium name="Ensembl"/>
        </authorList>
    </citation>
    <scope>IDENTIFICATION</scope>
    <source>
        <strain evidence="11">Thoroughbred</strain>
    </source>
</reference>
<dbReference type="GO" id="GO:0050830">
    <property type="term" value="P:defense response to Gram-positive bacterium"/>
    <property type="evidence" value="ECO:0007669"/>
    <property type="project" value="Ensembl"/>
</dbReference>
<evidence type="ECO:0000256" key="5">
    <source>
        <dbReference type="ARBA" id="ARBA00022729"/>
    </source>
</evidence>
<feature type="transmembrane region" description="Helical" evidence="10">
    <location>
        <begin position="20"/>
        <end position="40"/>
    </location>
</feature>
<dbReference type="GO" id="GO:0032677">
    <property type="term" value="P:regulation of interleukin-8 production"/>
    <property type="evidence" value="ECO:0007669"/>
    <property type="project" value="Ensembl"/>
</dbReference>
<dbReference type="GO" id="GO:0032761">
    <property type="term" value="P:positive regulation of lymphotoxin A production"/>
    <property type="evidence" value="ECO:0007669"/>
    <property type="project" value="Ensembl"/>
</dbReference>
<gene>
    <name evidence="11" type="primary">IL17F</name>
</gene>
<evidence type="ECO:0000256" key="6">
    <source>
        <dbReference type="ARBA" id="ARBA00023157"/>
    </source>
</evidence>
<dbReference type="GO" id="GO:0032663">
    <property type="term" value="P:regulation of interleukin-2 production"/>
    <property type="evidence" value="ECO:0007669"/>
    <property type="project" value="Ensembl"/>
</dbReference>
<comment type="subunit">
    <text evidence="8">Homodimer. Forms complexes with IL17RA and IL17RC receptors with 2:1 binding stoichiometry: two receptor chains for one interleukin molecule. IL17A homodimer preferentially drives the formation of IL17RA-IL17RC heterodimeric receptor complex. IL17A homodimer adopts an asymmetrical ternary structure with one IL17RA molecule, allowing for high affinity interactions of one IL17A monomer with one IL17RA molecule (via D1 and D2 domains), while disfavoring binding of a second IL17RA molecule on the other IL17A monomer. Heterodimer with IL17F. IL17A-IL17F forms complexes with IL17RA-IL17RC, but with lower affinity when compared to IL17A homodimer. IL17RA and IL17RC chains cannot distinguish between IL17A and IL17F molecules, potentially enabling the formation of topologically distinct complexes.</text>
</comment>
<dbReference type="GO" id="GO:0032645">
    <property type="term" value="P:regulation of granulocyte macrophage colony-stimulating factor production"/>
    <property type="evidence" value="ECO:0007669"/>
    <property type="project" value="Ensembl"/>
</dbReference>
<evidence type="ECO:0000256" key="9">
    <source>
        <dbReference type="ARBA" id="ARBA00072455"/>
    </source>
</evidence>
<keyword evidence="12" id="KW-1185">Reference proteome</keyword>
<comment type="subcellular location">
    <subcellularLocation>
        <location evidence="1">Secreted</location>
    </subcellularLocation>
</comment>
<dbReference type="GO" id="GO:0042803">
    <property type="term" value="F:protein homodimerization activity"/>
    <property type="evidence" value="ECO:0007669"/>
    <property type="project" value="Ensembl"/>
</dbReference>
<organism evidence="11 12">
    <name type="scientific">Equus caballus</name>
    <name type="common">Horse</name>
    <dbReference type="NCBI Taxonomy" id="9796"/>
    <lineage>
        <taxon>Eukaryota</taxon>
        <taxon>Metazoa</taxon>
        <taxon>Chordata</taxon>
        <taxon>Craniata</taxon>
        <taxon>Vertebrata</taxon>
        <taxon>Euteleostomi</taxon>
        <taxon>Mammalia</taxon>
        <taxon>Eutheria</taxon>
        <taxon>Laurasiatheria</taxon>
        <taxon>Perissodactyla</taxon>
        <taxon>Equidae</taxon>
        <taxon>Equus</taxon>
    </lineage>
</organism>
<keyword evidence="5" id="KW-0732">Signal</keyword>
<proteinExistence type="inferred from homology"/>
<dbReference type="GO" id="GO:2000340">
    <property type="term" value="P:positive regulation of chemokine (C-X-C motif) ligand 1 production"/>
    <property type="evidence" value="ECO:0007669"/>
    <property type="project" value="Ensembl"/>
</dbReference>
<evidence type="ECO:0000256" key="7">
    <source>
        <dbReference type="ARBA" id="ARBA00023180"/>
    </source>
</evidence>
<dbReference type="InterPro" id="IPR010345">
    <property type="entry name" value="IL-17_fam"/>
</dbReference>
<dbReference type="Pfam" id="PF06083">
    <property type="entry name" value="IL17"/>
    <property type="match status" value="1"/>
</dbReference>
<dbReference type="InterPro" id="IPR020440">
    <property type="entry name" value="IL-17_chr"/>
</dbReference>
<evidence type="ECO:0000256" key="10">
    <source>
        <dbReference type="SAM" id="Phobius"/>
    </source>
</evidence>
<dbReference type="GO" id="GO:0005126">
    <property type="term" value="F:cytokine receptor binding"/>
    <property type="evidence" value="ECO:0007669"/>
    <property type="project" value="Ensembl"/>
</dbReference>
<dbReference type="GO" id="GO:0005615">
    <property type="term" value="C:extracellular space"/>
    <property type="evidence" value="ECO:0007669"/>
    <property type="project" value="UniProtKB-KW"/>
</dbReference>
<dbReference type="GO" id="GO:0032755">
    <property type="term" value="P:positive regulation of interleukin-6 production"/>
    <property type="evidence" value="ECO:0007669"/>
    <property type="project" value="Ensembl"/>
</dbReference>
<dbReference type="GO" id="GO:0097400">
    <property type="term" value="P:interleukin-17-mediated signaling pathway"/>
    <property type="evidence" value="ECO:0007669"/>
    <property type="project" value="Ensembl"/>
</dbReference>
<keyword evidence="3" id="KW-0202">Cytokine</keyword>
<dbReference type="Ensembl" id="ENSECAT00000138742.1">
    <property type="protein sequence ID" value="ENSECAP00000084942.1"/>
    <property type="gene ID" value="ENSECAG00000031935.3"/>
</dbReference>
<dbReference type="AlphaFoldDB" id="A0A9L0TCW5"/>
<reference evidence="11" key="2">
    <citation type="submission" date="2025-08" db="UniProtKB">
        <authorList>
            <consortium name="Ensembl"/>
        </authorList>
    </citation>
    <scope>IDENTIFICATION</scope>
    <source>
        <strain evidence="11">Thoroughbred</strain>
    </source>
</reference>
<dbReference type="GO" id="GO:0050829">
    <property type="term" value="P:defense response to Gram-negative bacterium"/>
    <property type="evidence" value="ECO:0007669"/>
    <property type="project" value="Ensembl"/>
</dbReference>
<dbReference type="InterPro" id="IPR029034">
    <property type="entry name" value="Cystine-knot_cytokine"/>
</dbReference>
<dbReference type="GO" id="GO:1900017">
    <property type="term" value="P:positive regulation of cytokine production involved in inflammatory response"/>
    <property type="evidence" value="ECO:0007669"/>
    <property type="project" value="Ensembl"/>
</dbReference>
<keyword evidence="7" id="KW-0325">Glycoprotein</keyword>
<keyword evidence="6" id="KW-1015">Disulfide bond</keyword>
<protein>
    <recommendedName>
        <fullName evidence="9">Interleukin-17A</fullName>
    </recommendedName>
</protein>
<dbReference type="SUPFAM" id="SSF57501">
    <property type="entry name" value="Cystine-knot cytokines"/>
    <property type="match status" value="1"/>
</dbReference>
<keyword evidence="10" id="KW-0812">Transmembrane</keyword>
<dbReference type="GO" id="GO:0051216">
    <property type="term" value="P:cartilage development"/>
    <property type="evidence" value="ECO:0007669"/>
    <property type="project" value="Ensembl"/>
</dbReference>
<dbReference type="Gene3D" id="2.10.90.10">
    <property type="entry name" value="Cystine-knot cytokines"/>
    <property type="match status" value="1"/>
</dbReference>
<evidence type="ECO:0000313" key="12">
    <source>
        <dbReference type="Proteomes" id="UP000002281"/>
    </source>
</evidence>